<keyword evidence="3" id="KW-0269">Exonuclease</keyword>
<evidence type="ECO:0000313" key="3">
    <source>
        <dbReference type="EMBL" id="SHL86419.1"/>
    </source>
</evidence>
<keyword evidence="3" id="KW-0255">Endonuclease</keyword>
<sequence>MKNKIVFFASLLFFGATICSASSFNTQTQMSSATQISFDGQLKVLSLNTWHEGTSVNGGFDAIVDVILQSEANIVLLSEIRNYKGVIFTQHILEALKVKGMVFYSSVLESDAVVLSKFPIESTSLVNSTSITKCMIRLNKKTSIAIYSAHLDYTHYACYLPRGYDGVDWKKLPQPILDTEKILKQNIDSQRDEEIAPFVNDALAESQKGNLVLLGGDFNEPSHLDWTAATKDLFDHNGTIVPWHNSLTLRNNGFLDAYRLKYPDPVKNPGFTWPAYNTDVELSKLLWAKDADERDRIDFIYFYPNKKLSLKDTVIVGPIGSIVRGKGMEIQDQDKFLKPNGIWPSDHKGVLATFSIAD</sequence>
<dbReference type="Proteomes" id="UP000184121">
    <property type="component" value="Unassembled WGS sequence"/>
</dbReference>
<organism evidence="3 4">
    <name type="scientific">Flavobacterium saccharophilum</name>
    <dbReference type="NCBI Taxonomy" id="29534"/>
    <lineage>
        <taxon>Bacteria</taxon>
        <taxon>Pseudomonadati</taxon>
        <taxon>Bacteroidota</taxon>
        <taxon>Flavobacteriia</taxon>
        <taxon>Flavobacteriales</taxon>
        <taxon>Flavobacteriaceae</taxon>
        <taxon>Flavobacterium</taxon>
    </lineage>
</organism>
<dbReference type="InterPro" id="IPR005135">
    <property type="entry name" value="Endo/exonuclease/phosphatase"/>
</dbReference>
<evidence type="ECO:0000256" key="1">
    <source>
        <dbReference type="SAM" id="SignalP"/>
    </source>
</evidence>
<keyword evidence="3" id="KW-0378">Hydrolase</keyword>
<proteinExistence type="predicted"/>
<dbReference type="AlphaFoldDB" id="A0A1M7E4T4"/>
<feature type="signal peptide" evidence="1">
    <location>
        <begin position="1"/>
        <end position="21"/>
    </location>
</feature>
<accession>A0A1M7E4T4</accession>
<gene>
    <name evidence="3" type="ORF">SAMN05444366_1835</name>
</gene>
<feature type="chain" id="PRO_5013359873" evidence="1">
    <location>
        <begin position="22"/>
        <end position="358"/>
    </location>
</feature>
<evidence type="ECO:0000259" key="2">
    <source>
        <dbReference type="Pfam" id="PF03372"/>
    </source>
</evidence>
<name>A0A1M7E4T4_9FLAO</name>
<dbReference type="RefSeq" id="WP_208857980.1">
    <property type="nucleotide sequence ID" value="NZ_FRBY01000002.1"/>
</dbReference>
<dbReference type="PANTHER" id="PTHR41349:SF1">
    <property type="entry name" value="PROTEIN CBG08683"/>
    <property type="match status" value="1"/>
</dbReference>
<dbReference type="Gene3D" id="3.60.10.10">
    <property type="entry name" value="Endonuclease/exonuclease/phosphatase"/>
    <property type="match status" value="1"/>
</dbReference>
<dbReference type="STRING" id="29534.SAMN05444366_1835"/>
<dbReference type="GO" id="GO:0004527">
    <property type="term" value="F:exonuclease activity"/>
    <property type="evidence" value="ECO:0007669"/>
    <property type="project" value="UniProtKB-KW"/>
</dbReference>
<protein>
    <submittedName>
        <fullName evidence="3">Endonuclease/Exonuclease/phosphatase family protein</fullName>
    </submittedName>
</protein>
<keyword evidence="1" id="KW-0732">Signal</keyword>
<keyword evidence="4" id="KW-1185">Reference proteome</keyword>
<dbReference type="PANTHER" id="PTHR41349">
    <property type="match status" value="1"/>
</dbReference>
<dbReference type="SUPFAM" id="SSF56219">
    <property type="entry name" value="DNase I-like"/>
    <property type="match status" value="1"/>
</dbReference>
<reference evidence="4" key="1">
    <citation type="submission" date="2016-11" db="EMBL/GenBank/DDBJ databases">
        <authorList>
            <person name="Varghese N."/>
            <person name="Submissions S."/>
        </authorList>
    </citation>
    <scope>NUCLEOTIDE SEQUENCE [LARGE SCALE GENOMIC DNA]</scope>
    <source>
        <strain evidence="4">DSM 1811</strain>
    </source>
</reference>
<dbReference type="EMBL" id="FRBY01000002">
    <property type="protein sequence ID" value="SHL86419.1"/>
    <property type="molecule type" value="Genomic_DNA"/>
</dbReference>
<evidence type="ECO:0000313" key="4">
    <source>
        <dbReference type="Proteomes" id="UP000184121"/>
    </source>
</evidence>
<keyword evidence="3" id="KW-0540">Nuclease</keyword>
<dbReference type="Pfam" id="PF03372">
    <property type="entry name" value="Exo_endo_phos"/>
    <property type="match status" value="1"/>
</dbReference>
<dbReference type="GO" id="GO:0004519">
    <property type="term" value="F:endonuclease activity"/>
    <property type="evidence" value="ECO:0007669"/>
    <property type="project" value="UniProtKB-KW"/>
</dbReference>
<feature type="domain" description="Endonuclease/exonuclease/phosphatase" evidence="2">
    <location>
        <begin position="45"/>
        <end position="347"/>
    </location>
</feature>
<dbReference type="InterPro" id="IPR036691">
    <property type="entry name" value="Endo/exonu/phosph_ase_sf"/>
</dbReference>